<dbReference type="AlphaFoldDB" id="A0A843WN62"/>
<reference evidence="1" key="1">
    <citation type="submission" date="2017-07" db="EMBL/GenBank/DDBJ databases">
        <title>Taro Niue Genome Assembly and Annotation.</title>
        <authorList>
            <person name="Atibalentja N."/>
            <person name="Keating K."/>
            <person name="Fields C.J."/>
        </authorList>
    </citation>
    <scope>NUCLEOTIDE SEQUENCE</scope>
    <source>
        <strain evidence="1">Niue_2</strain>
        <tissue evidence="1">Leaf</tissue>
    </source>
</reference>
<accession>A0A843WN62</accession>
<evidence type="ECO:0000313" key="1">
    <source>
        <dbReference type="EMBL" id="MQM11319.1"/>
    </source>
</evidence>
<protein>
    <submittedName>
        <fullName evidence="1">Uncharacterized protein</fullName>
    </submittedName>
</protein>
<organism evidence="1 2">
    <name type="scientific">Colocasia esculenta</name>
    <name type="common">Wild taro</name>
    <name type="synonym">Arum esculentum</name>
    <dbReference type="NCBI Taxonomy" id="4460"/>
    <lineage>
        <taxon>Eukaryota</taxon>
        <taxon>Viridiplantae</taxon>
        <taxon>Streptophyta</taxon>
        <taxon>Embryophyta</taxon>
        <taxon>Tracheophyta</taxon>
        <taxon>Spermatophyta</taxon>
        <taxon>Magnoliopsida</taxon>
        <taxon>Liliopsida</taxon>
        <taxon>Araceae</taxon>
        <taxon>Aroideae</taxon>
        <taxon>Colocasieae</taxon>
        <taxon>Colocasia</taxon>
    </lineage>
</organism>
<sequence length="168" mass="17197">MCWCASVAALSHPSAEAEAGARLASRACGRCVPLLTASGSGLVVVVVMMLPHDPVVAPASVVSQRGGVSRVRGGSACGPSTLWRSEVVVLEVRRHSHLVVPWSRQFLVFGVPAALAGDGLLICTGPCSRGLPPLLPSARGSSSWELGVGRVAEADVAPCVVSNSNISH</sequence>
<name>A0A843WN62_COLES</name>
<keyword evidence="2" id="KW-1185">Reference proteome</keyword>
<gene>
    <name evidence="1" type="ORF">Taro_044223</name>
</gene>
<dbReference type="EMBL" id="NMUH01004940">
    <property type="protein sequence ID" value="MQM11319.1"/>
    <property type="molecule type" value="Genomic_DNA"/>
</dbReference>
<evidence type="ECO:0000313" key="2">
    <source>
        <dbReference type="Proteomes" id="UP000652761"/>
    </source>
</evidence>
<proteinExistence type="predicted"/>
<dbReference type="Proteomes" id="UP000652761">
    <property type="component" value="Unassembled WGS sequence"/>
</dbReference>
<comment type="caution">
    <text evidence="1">The sequence shown here is derived from an EMBL/GenBank/DDBJ whole genome shotgun (WGS) entry which is preliminary data.</text>
</comment>